<dbReference type="CDD" id="cd08422">
    <property type="entry name" value="PBP2_CrgA_like"/>
    <property type="match status" value="1"/>
</dbReference>
<dbReference type="Gene3D" id="3.40.190.290">
    <property type="match status" value="1"/>
</dbReference>
<dbReference type="GO" id="GO:0006351">
    <property type="term" value="P:DNA-templated transcription"/>
    <property type="evidence" value="ECO:0007669"/>
    <property type="project" value="TreeGrafter"/>
</dbReference>
<dbReference type="Pfam" id="PF00126">
    <property type="entry name" value="HTH_1"/>
    <property type="match status" value="1"/>
</dbReference>
<evidence type="ECO:0000256" key="4">
    <source>
        <dbReference type="ARBA" id="ARBA00023163"/>
    </source>
</evidence>
<evidence type="ECO:0000313" key="6">
    <source>
        <dbReference type="EMBL" id="UXE36404.1"/>
    </source>
</evidence>
<dbReference type="GO" id="GO:0003700">
    <property type="term" value="F:DNA-binding transcription factor activity"/>
    <property type="evidence" value="ECO:0007669"/>
    <property type="project" value="InterPro"/>
</dbReference>
<gene>
    <name evidence="7" type="ORF">LM286_16430</name>
    <name evidence="6" type="ORF">N2J37_17795</name>
</gene>
<dbReference type="PANTHER" id="PTHR30537:SF58">
    <property type="entry name" value="HTH-TYPE TRANSCRIPTIONAL REGULATOR PERR"/>
    <property type="match status" value="1"/>
</dbReference>
<name>A0A9Q9J7M8_RAOOR</name>
<dbReference type="Proteomes" id="UP001350972">
    <property type="component" value="Chromosome"/>
</dbReference>
<dbReference type="Gene3D" id="1.10.10.10">
    <property type="entry name" value="Winged helix-like DNA-binding domain superfamily/Winged helix DNA-binding domain"/>
    <property type="match status" value="1"/>
</dbReference>
<dbReference type="InterPro" id="IPR036390">
    <property type="entry name" value="WH_DNA-bd_sf"/>
</dbReference>
<evidence type="ECO:0000313" key="8">
    <source>
        <dbReference type="Proteomes" id="UP001064206"/>
    </source>
</evidence>
<reference evidence="6" key="1">
    <citation type="submission" date="2022-09" db="EMBL/GenBank/DDBJ databases">
        <title>Multidrug resistance Raoultella ornithinolytica Strain MQB_Silv_108.</title>
        <authorList>
            <person name="Quintela-Baluja M."/>
        </authorList>
    </citation>
    <scope>NUCLEOTIDE SEQUENCE</scope>
    <source>
        <strain evidence="6">MQB_Silv_108</strain>
    </source>
</reference>
<keyword evidence="3" id="KW-0238">DNA-binding</keyword>
<dbReference type="SUPFAM" id="SSF46785">
    <property type="entry name" value="Winged helix' DNA-binding domain"/>
    <property type="match status" value="1"/>
</dbReference>
<dbReference type="InterPro" id="IPR005119">
    <property type="entry name" value="LysR_subst-bd"/>
</dbReference>
<organism evidence="6 8">
    <name type="scientific">Raoultella ornithinolytica</name>
    <name type="common">Klebsiella ornithinolytica</name>
    <dbReference type="NCBI Taxonomy" id="54291"/>
    <lineage>
        <taxon>Bacteria</taxon>
        <taxon>Pseudomonadati</taxon>
        <taxon>Pseudomonadota</taxon>
        <taxon>Gammaproteobacteria</taxon>
        <taxon>Enterobacterales</taxon>
        <taxon>Enterobacteriaceae</taxon>
        <taxon>Klebsiella/Raoultella group</taxon>
        <taxon>Raoultella</taxon>
    </lineage>
</organism>
<keyword evidence="4" id="KW-0804">Transcription</keyword>
<dbReference type="FunFam" id="1.10.10.10:FF:000001">
    <property type="entry name" value="LysR family transcriptional regulator"/>
    <property type="match status" value="1"/>
</dbReference>
<dbReference type="InterPro" id="IPR036388">
    <property type="entry name" value="WH-like_DNA-bd_sf"/>
</dbReference>
<reference evidence="7 9" key="2">
    <citation type="submission" date="2024-02" db="EMBL/GenBank/DDBJ databases">
        <title>Tn5403 promotes plasmid rearrangements and degradation of the Klebsiella pneumoniae carbapenemase (KPC) transposon Tn4401.</title>
        <authorList>
            <person name="Sheppard A.E."/>
            <person name="Barry K.E."/>
            <person name="Parikh H.I."/>
            <person name="Vegesana K."/>
            <person name="Sebra R."/>
            <person name="George S."/>
            <person name="Sanderson N.D."/>
            <person name="Stoesser N."/>
            <person name="Eyre D.W."/>
            <person name="Crook D.W."/>
            <person name="Walker A.S."/>
            <person name="Mathers A.J."/>
        </authorList>
    </citation>
    <scope>NUCLEOTIDE SEQUENCE [LARGE SCALE GENOMIC DNA]</scope>
    <source>
        <strain evidence="7 9">CAV1921</strain>
    </source>
</reference>
<dbReference type="AlphaFoldDB" id="A0A9Q9J7M8"/>
<keyword evidence="9" id="KW-1185">Reference proteome</keyword>
<dbReference type="InterPro" id="IPR000847">
    <property type="entry name" value="LysR_HTH_N"/>
</dbReference>
<evidence type="ECO:0000256" key="1">
    <source>
        <dbReference type="ARBA" id="ARBA00009437"/>
    </source>
</evidence>
<dbReference type="EMBL" id="CP145163">
    <property type="protein sequence ID" value="WWC09952.1"/>
    <property type="molecule type" value="Genomic_DNA"/>
</dbReference>
<dbReference type="GeneID" id="93754876"/>
<dbReference type="InterPro" id="IPR058163">
    <property type="entry name" value="LysR-type_TF_proteobact-type"/>
</dbReference>
<evidence type="ECO:0000256" key="3">
    <source>
        <dbReference type="ARBA" id="ARBA00023125"/>
    </source>
</evidence>
<protein>
    <submittedName>
        <fullName evidence="6">LysR family transcriptional regulator</fullName>
    </submittedName>
</protein>
<keyword evidence="2" id="KW-0805">Transcription regulation</keyword>
<dbReference type="EMBL" id="CP104450">
    <property type="protein sequence ID" value="UXE36404.1"/>
    <property type="molecule type" value="Genomic_DNA"/>
</dbReference>
<accession>A0A9Q9J7M8</accession>
<dbReference type="Proteomes" id="UP001064206">
    <property type="component" value="Chromosome"/>
</dbReference>
<feature type="domain" description="HTH lysR-type" evidence="5">
    <location>
        <begin position="39"/>
        <end position="96"/>
    </location>
</feature>
<proteinExistence type="inferred from homology"/>
<comment type="similarity">
    <text evidence="1">Belongs to the LysR transcriptional regulatory family.</text>
</comment>
<dbReference type="PRINTS" id="PR00039">
    <property type="entry name" value="HTHLYSR"/>
</dbReference>
<evidence type="ECO:0000313" key="9">
    <source>
        <dbReference type="Proteomes" id="UP001350972"/>
    </source>
</evidence>
<dbReference type="PANTHER" id="PTHR30537">
    <property type="entry name" value="HTH-TYPE TRANSCRIPTIONAL REGULATOR"/>
    <property type="match status" value="1"/>
</dbReference>
<dbReference type="GO" id="GO:0043565">
    <property type="term" value="F:sequence-specific DNA binding"/>
    <property type="evidence" value="ECO:0007669"/>
    <property type="project" value="TreeGrafter"/>
</dbReference>
<evidence type="ECO:0000259" key="5">
    <source>
        <dbReference type="PROSITE" id="PS50931"/>
    </source>
</evidence>
<dbReference type="RefSeq" id="WP_160873617.1">
    <property type="nucleotide sequence ID" value="NZ_ABDFAB020000012.1"/>
</dbReference>
<evidence type="ECO:0000313" key="7">
    <source>
        <dbReference type="EMBL" id="WWC09952.1"/>
    </source>
</evidence>
<dbReference type="Pfam" id="PF03466">
    <property type="entry name" value="LysR_substrate"/>
    <property type="match status" value="1"/>
</dbReference>
<dbReference type="SUPFAM" id="SSF53850">
    <property type="entry name" value="Periplasmic binding protein-like II"/>
    <property type="match status" value="1"/>
</dbReference>
<evidence type="ECO:0000256" key="2">
    <source>
        <dbReference type="ARBA" id="ARBA00023015"/>
    </source>
</evidence>
<dbReference type="PROSITE" id="PS50931">
    <property type="entry name" value="HTH_LYSR"/>
    <property type="match status" value="1"/>
</dbReference>
<sequence length="342" mass="38651">MRWRYSSPNAAGAVDSVVVKRLYVSRIEKMIMKRQERIDRIELMRTFIRIVEAGSLSSAARQLETTQATVSRRLQSLESMLGSRLILRTTHAMKLTDDGERCYQHARQVVDAWLALEDEMSIADERPVGVLRVRAPHAFGQQQLLGPLVSFLQRYPQLAVEWMLNDKTVDFLSDNIDCAIRVGAEVDPATVSVLLAEVPRSLVVAPELLSRYPALAIPQDLSRLPWVAISTFYQHEVELQHQEDSRELSFGIVPCLSTDSVYVARNTALAGLGAAIVSSWAVTEDIAAGRLIEPFPQWRASPLPVHLVYPWARYYPTRLRKFLDLMREVMPQVAGMQRPEGE</sequence>